<feature type="region of interest" description="Disordered" evidence="1">
    <location>
        <begin position="56"/>
        <end position="112"/>
    </location>
</feature>
<organism evidence="2 3">
    <name type="scientific">Halospeciosus flavus</name>
    <dbReference type="NCBI Taxonomy" id="3032283"/>
    <lineage>
        <taxon>Archaea</taxon>
        <taxon>Methanobacteriati</taxon>
        <taxon>Methanobacteriota</taxon>
        <taxon>Stenosarchaea group</taxon>
        <taxon>Halobacteria</taxon>
        <taxon>Halobacteriales</taxon>
        <taxon>Halobacteriaceae</taxon>
        <taxon>Halospeciosus</taxon>
    </lineage>
</organism>
<reference evidence="2 3" key="1">
    <citation type="journal article" date="2019" name="Int. J. Syst. Evol. Microbiol.">
        <title>The Global Catalogue of Microorganisms (GCM) 10K type strain sequencing project: providing services to taxonomists for standard genome sequencing and annotation.</title>
        <authorList>
            <consortium name="The Broad Institute Genomics Platform"/>
            <consortium name="The Broad Institute Genome Sequencing Center for Infectious Disease"/>
            <person name="Wu L."/>
            <person name="Ma J."/>
        </authorList>
    </citation>
    <scope>NUCLEOTIDE SEQUENCE [LARGE SCALE GENOMIC DNA]</scope>
    <source>
        <strain evidence="2 3">XZGYJ-43</strain>
    </source>
</reference>
<comment type="caution">
    <text evidence="2">The sequence shown here is derived from an EMBL/GenBank/DDBJ whole genome shotgun (WGS) entry which is preliminary data.</text>
</comment>
<evidence type="ECO:0000313" key="3">
    <source>
        <dbReference type="Proteomes" id="UP001596447"/>
    </source>
</evidence>
<keyword evidence="3" id="KW-1185">Reference proteome</keyword>
<dbReference type="Proteomes" id="UP001596447">
    <property type="component" value="Unassembled WGS sequence"/>
</dbReference>
<evidence type="ECO:0000256" key="1">
    <source>
        <dbReference type="SAM" id="MobiDB-lite"/>
    </source>
</evidence>
<dbReference type="EMBL" id="JBHTAR010000011">
    <property type="protein sequence ID" value="MFC7200803.1"/>
    <property type="molecule type" value="Genomic_DNA"/>
</dbReference>
<dbReference type="RefSeq" id="WP_279527569.1">
    <property type="nucleotide sequence ID" value="NZ_CP122312.1"/>
</dbReference>
<proteinExistence type="predicted"/>
<dbReference type="AlphaFoldDB" id="A0ABD5Z6K9"/>
<name>A0ABD5Z6K9_9EURY</name>
<accession>A0ABD5Z6K9</accession>
<evidence type="ECO:0000313" key="2">
    <source>
        <dbReference type="EMBL" id="MFC7200803.1"/>
    </source>
</evidence>
<sequence>MPEIDVSEDQIAYLEELRAALAAAVPYGHVRHRDALQYLVDCREGEVDTDLQTALDGVGDSTADVTSDAIDATADAGTSRGGGAVTTESNDRTTDETDEPTEPTADPASGNDRLQAMMSLLDTYDEHWRESEAEDARYEVSLPDGSVEYARTKDDVRSLLFKHYR</sequence>
<gene>
    <name evidence="2" type="ORF">ACFQJ9_15535</name>
</gene>
<protein>
    <submittedName>
        <fullName evidence="2">Uncharacterized protein</fullName>
    </submittedName>
</protein>